<dbReference type="AlphaFoldDB" id="A0A0F9B3Z6"/>
<reference evidence="2" key="1">
    <citation type="journal article" date="2015" name="Nature">
        <title>Complex archaea that bridge the gap between prokaryotes and eukaryotes.</title>
        <authorList>
            <person name="Spang A."/>
            <person name="Saw J.H."/>
            <person name="Jorgensen S.L."/>
            <person name="Zaremba-Niedzwiedzka K."/>
            <person name="Martijn J."/>
            <person name="Lind A.E."/>
            <person name="van Eijk R."/>
            <person name="Schleper C."/>
            <person name="Guy L."/>
            <person name="Ettema T.J."/>
        </authorList>
    </citation>
    <scope>NUCLEOTIDE SEQUENCE</scope>
</reference>
<evidence type="ECO:0000313" key="2">
    <source>
        <dbReference type="EMBL" id="KKK79301.1"/>
    </source>
</evidence>
<proteinExistence type="predicted"/>
<accession>A0A0F9B3Z6</accession>
<protein>
    <submittedName>
        <fullName evidence="2">Uncharacterized protein</fullName>
    </submittedName>
</protein>
<organism evidence="2">
    <name type="scientific">marine sediment metagenome</name>
    <dbReference type="NCBI Taxonomy" id="412755"/>
    <lineage>
        <taxon>unclassified sequences</taxon>
        <taxon>metagenomes</taxon>
        <taxon>ecological metagenomes</taxon>
    </lineage>
</organism>
<feature type="region of interest" description="Disordered" evidence="1">
    <location>
        <begin position="43"/>
        <end position="65"/>
    </location>
</feature>
<gene>
    <name evidence="2" type="ORF">LCGC14_2834850</name>
</gene>
<name>A0A0F9B3Z6_9ZZZZ</name>
<comment type="caution">
    <text evidence="2">The sequence shown here is derived from an EMBL/GenBank/DDBJ whole genome shotgun (WGS) entry which is preliminary data.</text>
</comment>
<sequence>MKKVKATQNTAEKVVVPQKKIEDLTLDALKILRRDGIINRQGNTAASAAVETPSEGVFEDTPTEE</sequence>
<evidence type="ECO:0000256" key="1">
    <source>
        <dbReference type="SAM" id="MobiDB-lite"/>
    </source>
</evidence>
<dbReference type="EMBL" id="LAZR01054091">
    <property type="protein sequence ID" value="KKK79301.1"/>
    <property type="molecule type" value="Genomic_DNA"/>
</dbReference>